<gene>
    <name evidence="1" type="ORF">OH806_09345</name>
</gene>
<protein>
    <submittedName>
        <fullName evidence="1">Uncharacterized protein</fullName>
    </submittedName>
</protein>
<evidence type="ECO:0000313" key="1">
    <source>
        <dbReference type="EMBL" id="MCW3161466.1"/>
    </source>
</evidence>
<reference evidence="1" key="1">
    <citation type="submission" date="2022-10" db="EMBL/GenBank/DDBJ databases">
        <title>Chryseobacterium babae sp. nov. isolated from the gut of the beetle Oryctes rhinoceros, and Chryseobacterium kimseyorum sp. nov., isolated from a stick insect rearing cage.</title>
        <authorList>
            <person name="Shelomi M."/>
            <person name="Han C.-J."/>
            <person name="Chen W.-M."/>
            <person name="Chen H.-K."/>
            <person name="Liaw S.-J."/>
            <person name="Muhle E."/>
            <person name="Clermont D."/>
        </authorList>
    </citation>
    <scope>NUCLEOTIDE SEQUENCE</scope>
    <source>
        <strain evidence="1">WLa1L2M3</strain>
    </source>
</reference>
<proteinExistence type="predicted"/>
<name>A0ABT3HNV8_9FLAO</name>
<dbReference type="Proteomes" id="UP001163719">
    <property type="component" value="Unassembled WGS sequence"/>
</dbReference>
<keyword evidence="2" id="KW-1185">Reference proteome</keyword>
<comment type="caution">
    <text evidence="1">The sequence shown here is derived from an EMBL/GenBank/DDBJ whole genome shotgun (WGS) entry which is preliminary data.</text>
</comment>
<dbReference type="EMBL" id="JAPDHV010000003">
    <property type="protein sequence ID" value="MCW3161466.1"/>
    <property type="molecule type" value="Genomic_DNA"/>
</dbReference>
<dbReference type="RefSeq" id="WP_264743406.1">
    <property type="nucleotide sequence ID" value="NZ_JAPDHV010000003.1"/>
</dbReference>
<evidence type="ECO:0000313" key="2">
    <source>
        <dbReference type="Proteomes" id="UP001163719"/>
    </source>
</evidence>
<sequence length="259" mass="30790">MKNLNIILLLLFSYSFIFCQGQNKEEKKSIEIGKTSVDNRISNRRYAVKAPIKLSKINCIQEIQDIPNYNLNCENFKVSNTIFEGNDKNRYELISFTFKDIDKAIIRKINNEDLETSSPIIFKSATLKDYIFFFPINGENHFGWKLYMYKNKILYPLGQRAMYWKPEYEESSISYSEILNLYESNGNILVEIPNKYVIKNDSDYKNYPNYFDGKYYEKGDNLIYEFSTENINYYKKYENGLFEGDYNRMINNNVIDLIK</sequence>
<organism evidence="1 2">
    <name type="scientific">Chryseobacterium oryctis</name>
    <dbReference type="NCBI Taxonomy" id="2952618"/>
    <lineage>
        <taxon>Bacteria</taxon>
        <taxon>Pseudomonadati</taxon>
        <taxon>Bacteroidota</taxon>
        <taxon>Flavobacteriia</taxon>
        <taxon>Flavobacteriales</taxon>
        <taxon>Weeksellaceae</taxon>
        <taxon>Chryseobacterium group</taxon>
        <taxon>Chryseobacterium</taxon>
    </lineage>
</organism>
<accession>A0ABT3HNV8</accession>